<protein>
    <recommendedName>
        <fullName evidence="4">Large ribosomal subunit protein bL31c</fullName>
    </recommendedName>
    <alternativeName>
        <fullName evidence="5">50S ribosomal protein L31, chloroplastic</fullName>
    </alternativeName>
</protein>
<dbReference type="KEGG" id="jre:109011843"/>
<gene>
    <name evidence="7" type="primary">LOC109011843</name>
</gene>
<organism evidence="6 7">
    <name type="scientific">Juglans regia</name>
    <name type="common">English walnut</name>
    <dbReference type="NCBI Taxonomy" id="51240"/>
    <lineage>
        <taxon>Eukaryota</taxon>
        <taxon>Viridiplantae</taxon>
        <taxon>Streptophyta</taxon>
        <taxon>Embryophyta</taxon>
        <taxon>Tracheophyta</taxon>
        <taxon>Spermatophyta</taxon>
        <taxon>Magnoliopsida</taxon>
        <taxon>eudicotyledons</taxon>
        <taxon>Gunneridae</taxon>
        <taxon>Pentapetalae</taxon>
        <taxon>rosids</taxon>
        <taxon>fabids</taxon>
        <taxon>Fagales</taxon>
        <taxon>Juglandaceae</taxon>
        <taxon>Juglans</taxon>
    </lineage>
</organism>
<evidence type="ECO:0000313" key="7">
    <source>
        <dbReference type="RefSeq" id="XP_018848729.2"/>
    </source>
</evidence>
<dbReference type="InParanoid" id="A0A2I4GXV9"/>
<accession>A0A2I4GXV9</accession>
<dbReference type="AlphaFoldDB" id="A0A2I4GXV9"/>
<dbReference type="Proteomes" id="UP000235220">
    <property type="component" value="Chromosome 8"/>
</dbReference>
<dbReference type="GO" id="GO:0006412">
    <property type="term" value="P:translation"/>
    <property type="evidence" value="ECO:0000318"/>
    <property type="project" value="GO_Central"/>
</dbReference>
<dbReference type="SUPFAM" id="SSF143800">
    <property type="entry name" value="L28p-like"/>
    <property type="match status" value="1"/>
</dbReference>
<dbReference type="Pfam" id="PF01197">
    <property type="entry name" value="Ribosomal_L31"/>
    <property type="match status" value="1"/>
</dbReference>
<dbReference type="InterPro" id="IPR002150">
    <property type="entry name" value="Ribosomal_bL31"/>
</dbReference>
<evidence type="ECO:0000256" key="2">
    <source>
        <dbReference type="ARBA" id="ARBA00022980"/>
    </source>
</evidence>
<evidence type="ECO:0000256" key="3">
    <source>
        <dbReference type="ARBA" id="ARBA00023274"/>
    </source>
</evidence>
<keyword evidence="6" id="KW-1185">Reference proteome</keyword>
<dbReference type="GO" id="GO:0003735">
    <property type="term" value="F:structural constituent of ribosome"/>
    <property type="evidence" value="ECO:0000318"/>
    <property type="project" value="GO_Central"/>
</dbReference>
<dbReference type="GO" id="GO:1990904">
    <property type="term" value="C:ribonucleoprotein complex"/>
    <property type="evidence" value="ECO:0007669"/>
    <property type="project" value="UniProtKB-KW"/>
</dbReference>
<dbReference type="GeneID" id="109011843"/>
<dbReference type="RefSeq" id="XP_018848729.2">
    <property type="nucleotide sequence ID" value="XM_018993184.2"/>
</dbReference>
<dbReference type="InterPro" id="IPR042105">
    <property type="entry name" value="Ribosomal_bL31_sf"/>
</dbReference>
<name>A0A2I4GXV9_JUGRE</name>
<dbReference type="PANTHER" id="PTHR33280:SF1">
    <property type="entry name" value="LARGE RIBOSOMAL SUBUNIT PROTEIN BL31C"/>
    <property type="match status" value="1"/>
</dbReference>
<keyword evidence="2" id="KW-0689">Ribosomal protein</keyword>
<evidence type="ECO:0000256" key="1">
    <source>
        <dbReference type="ARBA" id="ARBA00009296"/>
    </source>
</evidence>
<dbReference type="STRING" id="51240.A0A2I4GXV9"/>
<dbReference type="PANTHER" id="PTHR33280">
    <property type="entry name" value="50S RIBOSOMAL PROTEIN L31, CHLOROPLASTIC"/>
    <property type="match status" value="1"/>
</dbReference>
<evidence type="ECO:0000256" key="5">
    <source>
        <dbReference type="ARBA" id="ARBA00035529"/>
    </source>
</evidence>
<keyword evidence="3" id="KW-0687">Ribonucleoprotein</keyword>
<dbReference type="GO" id="GO:0005840">
    <property type="term" value="C:ribosome"/>
    <property type="evidence" value="ECO:0007669"/>
    <property type="project" value="UniProtKB-KW"/>
</dbReference>
<evidence type="ECO:0000313" key="6">
    <source>
        <dbReference type="Proteomes" id="UP000235220"/>
    </source>
</evidence>
<proteinExistence type="inferred from homology"/>
<dbReference type="InterPro" id="IPR034704">
    <property type="entry name" value="Ribosomal_bL28/bL31-like_sf"/>
</dbReference>
<comment type="similarity">
    <text evidence="1">Belongs to the bacterial ribosomal protein bL31 family. Type A subfamily.</text>
</comment>
<dbReference type="OrthoDB" id="793at2759"/>
<evidence type="ECO:0000256" key="4">
    <source>
        <dbReference type="ARBA" id="ARBA00035270"/>
    </source>
</evidence>
<dbReference type="Gene3D" id="4.10.830.30">
    <property type="entry name" value="Ribosomal protein L31"/>
    <property type="match status" value="1"/>
</dbReference>
<reference evidence="7" key="1">
    <citation type="submission" date="2025-08" db="UniProtKB">
        <authorList>
            <consortium name="RefSeq"/>
        </authorList>
    </citation>
    <scope>IDENTIFICATION</scope>
    <source>
        <tissue evidence="7">Leaves</tissue>
    </source>
</reference>
<sequence length="137" mass="15654">MALILNNTFLVESSREVPVCYEVQEEGHTVIHPEFLEDAKVYCNGALVMTTGRTQKEYTVYVWSSNHPFYVPQQPLRALYDQVEKFSKNYGELSQVMEISVLKGEILLPTKRKPISVKGGKPQEEVYEQLAVLPFSL</sequence>